<dbReference type="CDD" id="cd00200">
    <property type="entry name" value="WD40"/>
    <property type="match status" value="1"/>
</dbReference>
<name>A0A926WIW5_9NOST</name>
<proteinExistence type="predicted"/>
<dbReference type="InterPro" id="IPR015943">
    <property type="entry name" value="WD40/YVTN_repeat-like_dom_sf"/>
</dbReference>
<keyword evidence="2" id="KW-0677">Repeat</keyword>
<feature type="repeat" description="WD" evidence="3">
    <location>
        <begin position="651"/>
        <end position="690"/>
    </location>
</feature>
<organism evidence="6 7">
    <name type="scientific">Anabaena sphaerica FACHB-251</name>
    <dbReference type="NCBI Taxonomy" id="2692883"/>
    <lineage>
        <taxon>Bacteria</taxon>
        <taxon>Bacillati</taxon>
        <taxon>Cyanobacteriota</taxon>
        <taxon>Cyanophyceae</taxon>
        <taxon>Nostocales</taxon>
        <taxon>Nostocaceae</taxon>
        <taxon>Anabaena</taxon>
    </lineage>
</organism>
<dbReference type="Proteomes" id="UP000662185">
    <property type="component" value="Unassembled WGS sequence"/>
</dbReference>
<dbReference type="InterPro" id="IPR019775">
    <property type="entry name" value="WD40_repeat_CS"/>
</dbReference>
<dbReference type="Pfam" id="PF00400">
    <property type="entry name" value="WD40"/>
    <property type="match status" value="7"/>
</dbReference>
<dbReference type="InterPro" id="IPR020472">
    <property type="entry name" value="WD40_PAC1"/>
</dbReference>
<dbReference type="GO" id="GO:0004674">
    <property type="term" value="F:protein serine/threonine kinase activity"/>
    <property type="evidence" value="ECO:0007669"/>
    <property type="project" value="UniProtKB-KW"/>
</dbReference>
<evidence type="ECO:0000313" key="7">
    <source>
        <dbReference type="Proteomes" id="UP000662185"/>
    </source>
</evidence>
<feature type="repeat" description="WD" evidence="3">
    <location>
        <begin position="474"/>
        <end position="515"/>
    </location>
</feature>
<evidence type="ECO:0000313" key="6">
    <source>
        <dbReference type="EMBL" id="MBD2294644.1"/>
    </source>
</evidence>
<keyword evidence="6" id="KW-0418">Kinase</keyword>
<keyword evidence="7" id="KW-1185">Reference proteome</keyword>
<dbReference type="EMBL" id="JACJQU010000007">
    <property type="protein sequence ID" value="MBD2294644.1"/>
    <property type="molecule type" value="Genomic_DNA"/>
</dbReference>
<feature type="domain" description="Protein kinase" evidence="5">
    <location>
        <begin position="37"/>
        <end position="303"/>
    </location>
</feature>
<dbReference type="CDD" id="cd14014">
    <property type="entry name" value="STKc_PknB_like"/>
    <property type="match status" value="1"/>
</dbReference>
<evidence type="ECO:0000256" key="2">
    <source>
        <dbReference type="ARBA" id="ARBA00022737"/>
    </source>
</evidence>
<dbReference type="SMART" id="SM00220">
    <property type="entry name" value="S_TKc"/>
    <property type="match status" value="1"/>
</dbReference>
<keyword evidence="6" id="KW-0808">Transferase</keyword>
<sequence length="690" mass="76941">MICCLNPDCQNPQNPDGKQFCLTCNTPLVPLLRNRFRVIRVLSDEGGFGRTYLSEDTDKLNDGCVVKQLAPKFQGTWSQKKAMELFSEEAKRLRELGEHPQIPTLLAYFEQDNCLYLVQQFIDGNNLLQELQLGKNYRDWDIQSILLDLLPILKFIHSRGVIHRDIKPENIIRRKSDGRLTLIDFGSSKQLTATVQKKHGTSIGSHGYSSIEQIRDGKAYPASDLFGLGATCFHLLTGISPFQLWMEHGYSWVKNWTDYLRCPLSHELAIIIDKLLQIDIQNRYQSADEVIRDLSKQYTHLLAPASNSSLAAPLKKADYPKKYIFLRNLLLILGTIVFLGLGEFGYRHFHQIQTAISSRLNTPQNSKANSDAVVHQPPSTSLEKMALEKTIAEQNELVSSVAITPDGQTIVSGGNRVIKLWNIAKGQEITVLKGHMKNVNVVVISPDGKNLVSGGDDKTIKVWNLSTKKLIHTLISHTDSVHALAISKDGKTLVSASDDKTIKVWNLATGKLIRTLKGHAYWVRSVAMSPDGVTLASGSFDKTIKLWNITQEKPIHTLSPNSQTVTSLAFSPDGKNLASASRDRKIKLWDINTKTEVRTITKPDNNVTSLAFSPDGKSLVSGNRDCTECNQTINHNIKIWDVATGEELSTVTGHTNTVTSLVFSADGKTLVSGGEDNKIKIWRFSQYSRE</sequence>
<dbReference type="RefSeq" id="WP_190561244.1">
    <property type="nucleotide sequence ID" value="NZ_JACJQU010000007.1"/>
</dbReference>
<dbReference type="PANTHER" id="PTHR19848">
    <property type="entry name" value="WD40 REPEAT PROTEIN"/>
    <property type="match status" value="1"/>
</dbReference>
<evidence type="ECO:0000256" key="1">
    <source>
        <dbReference type="ARBA" id="ARBA00022574"/>
    </source>
</evidence>
<keyword evidence="6" id="KW-0723">Serine/threonine-protein kinase</keyword>
<dbReference type="PROSITE" id="PS50082">
    <property type="entry name" value="WD_REPEATS_2"/>
    <property type="match status" value="5"/>
</dbReference>
<reference evidence="7" key="1">
    <citation type="journal article" date="2020" name="ISME J.">
        <title>Comparative genomics reveals insights into cyanobacterial evolution and habitat adaptation.</title>
        <authorList>
            <person name="Chen M.Y."/>
            <person name="Teng W.K."/>
            <person name="Zhao L."/>
            <person name="Hu C.X."/>
            <person name="Zhou Y.K."/>
            <person name="Han B.P."/>
            <person name="Song L.R."/>
            <person name="Shu W.S."/>
        </authorList>
    </citation>
    <scope>NUCLEOTIDE SEQUENCE [LARGE SCALE GENOMIC DNA]</scope>
    <source>
        <strain evidence="7">FACHB-251</strain>
    </source>
</reference>
<feature type="repeat" description="WD" evidence="3">
    <location>
        <begin position="516"/>
        <end position="557"/>
    </location>
</feature>
<keyword evidence="4" id="KW-1133">Transmembrane helix</keyword>
<dbReference type="PROSITE" id="PS50294">
    <property type="entry name" value="WD_REPEATS_REGION"/>
    <property type="match status" value="5"/>
</dbReference>
<dbReference type="SMART" id="SM00320">
    <property type="entry name" value="WD40"/>
    <property type="match status" value="7"/>
</dbReference>
<protein>
    <submittedName>
        <fullName evidence="6">Serine/threonine protein kinase</fullName>
    </submittedName>
</protein>
<dbReference type="PROSITE" id="PS00678">
    <property type="entry name" value="WD_REPEATS_1"/>
    <property type="match status" value="4"/>
</dbReference>
<feature type="repeat" description="WD" evidence="3">
    <location>
        <begin position="432"/>
        <end position="473"/>
    </location>
</feature>
<dbReference type="PRINTS" id="PR00320">
    <property type="entry name" value="GPROTEINBRPT"/>
</dbReference>
<evidence type="ECO:0000256" key="3">
    <source>
        <dbReference type="PROSITE-ProRule" id="PRU00221"/>
    </source>
</evidence>
<dbReference type="Gene3D" id="1.10.510.10">
    <property type="entry name" value="Transferase(Phosphotransferase) domain 1"/>
    <property type="match status" value="1"/>
</dbReference>
<dbReference type="GO" id="GO:0005524">
    <property type="term" value="F:ATP binding"/>
    <property type="evidence" value="ECO:0007669"/>
    <property type="project" value="InterPro"/>
</dbReference>
<keyword evidence="4" id="KW-0812">Transmembrane</keyword>
<keyword evidence="1 3" id="KW-0853">WD repeat</keyword>
<dbReference type="InterPro" id="IPR036322">
    <property type="entry name" value="WD40_repeat_dom_sf"/>
</dbReference>
<dbReference type="SUPFAM" id="SSF56112">
    <property type="entry name" value="Protein kinase-like (PK-like)"/>
    <property type="match status" value="1"/>
</dbReference>
<dbReference type="PROSITE" id="PS50011">
    <property type="entry name" value="PROTEIN_KINASE_DOM"/>
    <property type="match status" value="1"/>
</dbReference>
<dbReference type="NCBIfam" id="NF045510">
    <property type="entry name" value="4Cys_prefix_kin"/>
    <property type="match status" value="1"/>
</dbReference>
<comment type="caution">
    <text evidence="6">The sequence shown here is derived from an EMBL/GenBank/DDBJ whole genome shotgun (WGS) entry which is preliminary data.</text>
</comment>
<dbReference type="Pfam" id="PF00069">
    <property type="entry name" value="Pkinase"/>
    <property type="match status" value="1"/>
</dbReference>
<accession>A0A926WIW5</accession>
<evidence type="ECO:0000259" key="5">
    <source>
        <dbReference type="PROSITE" id="PS50011"/>
    </source>
</evidence>
<dbReference type="Gene3D" id="2.130.10.10">
    <property type="entry name" value="YVTN repeat-like/Quinoprotein amine dehydrogenase"/>
    <property type="match status" value="3"/>
</dbReference>
<dbReference type="AlphaFoldDB" id="A0A926WIW5"/>
<evidence type="ECO:0000256" key="4">
    <source>
        <dbReference type="SAM" id="Phobius"/>
    </source>
</evidence>
<dbReference type="InterPro" id="IPR011009">
    <property type="entry name" value="Kinase-like_dom_sf"/>
</dbReference>
<dbReference type="Gene3D" id="3.30.200.20">
    <property type="entry name" value="Phosphorylase Kinase, domain 1"/>
    <property type="match status" value="1"/>
</dbReference>
<dbReference type="PANTHER" id="PTHR19848:SF8">
    <property type="entry name" value="F-BOX AND WD REPEAT DOMAIN CONTAINING 7"/>
    <property type="match status" value="1"/>
</dbReference>
<gene>
    <name evidence="6" type="ORF">H6G06_14435</name>
</gene>
<dbReference type="InterPro" id="IPR000719">
    <property type="entry name" value="Prot_kinase_dom"/>
</dbReference>
<dbReference type="SUPFAM" id="SSF50978">
    <property type="entry name" value="WD40 repeat-like"/>
    <property type="match status" value="1"/>
</dbReference>
<dbReference type="InterPro" id="IPR001680">
    <property type="entry name" value="WD40_rpt"/>
</dbReference>
<feature type="repeat" description="WD" evidence="3">
    <location>
        <begin position="558"/>
        <end position="599"/>
    </location>
</feature>
<keyword evidence="4" id="KW-0472">Membrane</keyword>
<feature type="transmembrane region" description="Helical" evidence="4">
    <location>
        <begin position="324"/>
        <end position="346"/>
    </location>
</feature>